<keyword evidence="9" id="KW-1185">Reference proteome</keyword>
<dbReference type="InterPro" id="IPR008995">
    <property type="entry name" value="Mo/tungstate-bd_C_term_dom"/>
</dbReference>
<keyword evidence="1" id="KW-0813">Transport</keyword>
<dbReference type="InterPro" id="IPR005116">
    <property type="entry name" value="Transp-assoc_OB_typ1"/>
</dbReference>
<dbReference type="Gene3D" id="2.40.50.100">
    <property type="match status" value="1"/>
</dbReference>
<evidence type="ECO:0000256" key="4">
    <source>
        <dbReference type="ARBA" id="ARBA00022840"/>
    </source>
</evidence>
<dbReference type="Gene3D" id="3.40.50.300">
    <property type="entry name" value="P-loop containing nucleotide triphosphate hydrolases"/>
    <property type="match status" value="1"/>
</dbReference>
<evidence type="ECO:0000256" key="5">
    <source>
        <dbReference type="PROSITE-ProRule" id="PRU01213"/>
    </source>
</evidence>
<dbReference type="SUPFAM" id="SSF50331">
    <property type="entry name" value="MOP-like"/>
    <property type="match status" value="1"/>
</dbReference>
<dbReference type="GO" id="GO:0005524">
    <property type="term" value="F:ATP binding"/>
    <property type="evidence" value="ECO:0007669"/>
    <property type="project" value="UniProtKB-KW"/>
</dbReference>
<evidence type="ECO:0000256" key="3">
    <source>
        <dbReference type="ARBA" id="ARBA00022741"/>
    </source>
</evidence>
<keyword evidence="2 5" id="KW-0500">Molybdenum</keyword>
<comment type="caution">
    <text evidence="8">The sequence shown here is derived from an EMBL/GenBank/DDBJ whole genome shotgun (WGS) entry which is preliminary data.</text>
</comment>
<dbReference type="PROSITE" id="PS00211">
    <property type="entry name" value="ABC_TRANSPORTER_1"/>
    <property type="match status" value="1"/>
</dbReference>
<evidence type="ECO:0000313" key="8">
    <source>
        <dbReference type="EMBL" id="GIG23731.1"/>
    </source>
</evidence>
<evidence type="ECO:0000259" key="7">
    <source>
        <dbReference type="PROSITE" id="PS51866"/>
    </source>
</evidence>
<dbReference type="InterPro" id="IPR003439">
    <property type="entry name" value="ABC_transporter-like_ATP-bd"/>
</dbReference>
<dbReference type="PROSITE" id="PS51866">
    <property type="entry name" value="MOP"/>
    <property type="match status" value="1"/>
</dbReference>
<proteinExistence type="predicted"/>
<dbReference type="InterPro" id="IPR050093">
    <property type="entry name" value="ABC_SmlMolc_Importer"/>
</dbReference>
<dbReference type="EMBL" id="BONK01000024">
    <property type="protein sequence ID" value="GIG23731.1"/>
    <property type="molecule type" value="Genomic_DNA"/>
</dbReference>
<evidence type="ECO:0000256" key="2">
    <source>
        <dbReference type="ARBA" id="ARBA00022505"/>
    </source>
</evidence>
<dbReference type="RefSeq" id="WP_203758734.1">
    <property type="nucleotide sequence ID" value="NZ_BONK01000024.1"/>
</dbReference>
<keyword evidence="4 8" id="KW-0067">ATP-binding</keyword>
<feature type="domain" description="Mop" evidence="7">
    <location>
        <begin position="290"/>
        <end position="354"/>
    </location>
</feature>
<evidence type="ECO:0000256" key="1">
    <source>
        <dbReference type="ARBA" id="ARBA00022448"/>
    </source>
</evidence>
<dbReference type="Pfam" id="PF03459">
    <property type="entry name" value="TOBE"/>
    <property type="match status" value="1"/>
</dbReference>
<evidence type="ECO:0000313" key="9">
    <source>
        <dbReference type="Proteomes" id="UP000632740"/>
    </source>
</evidence>
<dbReference type="PANTHER" id="PTHR42781">
    <property type="entry name" value="SPERMIDINE/PUTRESCINE IMPORT ATP-BINDING PROTEIN POTA"/>
    <property type="match status" value="1"/>
</dbReference>
<dbReference type="PANTHER" id="PTHR42781:SF8">
    <property type="entry name" value="BICARBONATE TRANSPORT ATP-BINDING PROTEIN CMPC"/>
    <property type="match status" value="1"/>
</dbReference>
<sequence length="363" mass="38421">MSDRGLAVDARVTRGTFTLDVAVRVEPGQVVAVLGPNGAGKSTLLSAVAGLTPVSAGRILLDGQVLDDAESGAFLDAPHRPVGFVFQNYRLFPHLSVRDNVAFSPRARGAGRSQSRAAAEQWLDRLGLAELSDRRPSDLSGGQAQRVALARALAGEPTLLLLDEPLSALDARTRLDVQAELRRHLSSFAGPSLVVTHDPLEALLLADRLMVLEDGRVVQEGTPAEVARRPATEYVAKLVGLNLYTGTADGDEVRLDGGGTFVVPDHGEHGAVLVALRPSAVVVSPHRPDTSSVRNTWPATISGLTMLTDRVRIDLDGEPSAVVDVTPAAVAELGLRPGDRVYLSAKATEIEVYLQTGAAARDR</sequence>
<name>A0A919P8W1_9CELL</name>
<feature type="domain" description="ABC transporter" evidence="6">
    <location>
        <begin position="1"/>
        <end position="239"/>
    </location>
</feature>
<dbReference type="GO" id="GO:0015689">
    <property type="term" value="P:molybdate ion transport"/>
    <property type="evidence" value="ECO:0007669"/>
    <property type="project" value="InterPro"/>
</dbReference>
<dbReference type="Proteomes" id="UP000632740">
    <property type="component" value="Unassembled WGS sequence"/>
</dbReference>
<dbReference type="InterPro" id="IPR027417">
    <property type="entry name" value="P-loop_NTPase"/>
</dbReference>
<dbReference type="InterPro" id="IPR004606">
    <property type="entry name" value="Mop_domain"/>
</dbReference>
<gene>
    <name evidence="8" type="ORF">Cch01nite_44550</name>
</gene>
<dbReference type="GO" id="GO:0016887">
    <property type="term" value="F:ATP hydrolysis activity"/>
    <property type="evidence" value="ECO:0007669"/>
    <property type="project" value="InterPro"/>
</dbReference>
<dbReference type="SMART" id="SM00382">
    <property type="entry name" value="AAA"/>
    <property type="match status" value="1"/>
</dbReference>
<protein>
    <submittedName>
        <fullName evidence="8">ABC transporter ATP-binding protein</fullName>
    </submittedName>
</protein>
<accession>A0A919P8W1</accession>
<evidence type="ECO:0000259" key="6">
    <source>
        <dbReference type="PROSITE" id="PS50893"/>
    </source>
</evidence>
<organism evidence="8 9">
    <name type="scientific">Cellulomonas chitinilytica</name>
    <dbReference type="NCBI Taxonomy" id="398759"/>
    <lineage>
        <taxon>Bacteria</taxon>
        <taxon>Bacillati</taxon>
        <taxon>Actinomycetota</taxon>
        <taxon>Actinomycetes</taxon>
        <taxon>Micrococcales</taxon>
        <taxon>Cellulomonadaceae</taxon>
        <taxon>Cellulomonas</taxon>
    </lineage>
</organism>
<keyword evidence="3" id="KW-0547">Nucleotide-binding</keyword>
<reference evidence="8" key="1">
    <citation type="submission" date="2021-01" db="EMBL/GenBank/DDBJ databases">
        <title>Whole genome shotgun sequence of Cellulomonas chitinilytica NBRC 110799.</title>
        <authorList>
            <person name="Komaki H."/>
            <person name="Tamura T."/>
        </authorList>
    </citation>
    <scope>NUCLEOTIDE SEQUENCE</scope>
    <source>
        <strain evidence="8">NBRC 110799</strain>
    </source>
</reference>
<dbReference type="Pfam" id="PF00005">
    <property type="entry name" value="ABC_tran"/>
    <property type="match status" value="1"/>
</dbReference>
<dbReference type="InterPro" id="IPR003593">
    <property type="entry name" value="AAA+_ATPase"/>
</dbReference>
<dbReference type="SUPFAM" id="SSF52540">
    <property type="entry name" value="P-loop containing nucleoside triphosphate hydrolases"/>
    <property type="match status" value="1"/>
</dbReference>
<dbReference type="InterPro" id="IPR017871">
    <property type="entry name" value="ABC_transporter-like_CS"/>
</dbReference>
<dbReference type="PROSITE" id="PS50893">
    <property type="entry name" value="ABC_TRANSPORTER_2"/>
    <property type="match status" value="1"/>
</dbReference>
<dbReference type="AlphaFoldDB" id="A0A919P8W1"/>